<keyword evidence="2" id="KW-1185">Reference proteome</keyword>
<evidence type="ECO:0008006" key="3">
    <source>
        <dbReference type="Google" id="ProtNLM"/>
    </source>
</evidence>
<name>A0ABV9XU09_9PSEU</name>
<dbReference type="Gene3D" id="3.40.30.120">
    <property type="match status" value="1"/>
</dbReference>
<organism evidence="1 2">
    <name type="scientific">Saccharothrix xinjiangensis</name>
    <dbReference type="NCBI Taxonomy" id="204798"/>
    <lineage>
        <taxon>Bacteria</taxon>
        <taxon>Bacillati</taxon>
        <taxon>Actinomycetota</taxon>
        <taxon>Actinomycetes</taxon>
        <taxon>Pseudonocardiales</taxon>
        <taxon>Pseudonocardiaceae</taxon>
        <taxon>Saccharothrix</taxon>
    </lineage>
</organism>
<sequence length="90" mass="9139">MLLDLGGDLAGVPDAAPGATGPGLTVLHDVSAGDRADWAGVRAALVRPDGHVAWADRPDADLPDAVRAALSAIGRHDHPAAGAPPRRLDR</sequence>
<evidence type="ECO:0000313" key="1">
    <source>
        <dbReference type="EMBL" id="MFC5053443.1"/>
    </source>
</evidence>
<protein>
    <recommendedName>
        <fullName evidence="3">Monooxygenase</fullName>
    </recommendedName>
</protein>
<dbReference type="RefSeq" id="WP_344039388.1">
    <property type="nucleotide sequence ID" value="NZ_BAAAKE010000016.1"/>
</dbReference>
<dbReference type="EMBL" id="JBHSJB010000006">
    <property type="protein sequence ID" value="MFC5053443.1"/>
    <property type="molecule type" value="Genomic_DNA"/>
</dbReference>
<comment type="caution">
    <text evidence="1">The sequence shown here is derived from an EMBL/GenBank/DDBJ whole genome shotgun (WGS) entry which is preliminary data.</text>
</comment>
<evidence type="ECO:0000313" key="2">
    <source>
        <dbReference type="Proteomes" id="UP001595833"/>
    </source>
</evidence>
<reference evidence="2" key="1">
    <citation type="journal article" date="2019" name="Int. J. Syst. Evol. Microbiol.">
        <title>The Global Catalogue of Microorganisms (GCM) 10K type strain sequencing project: providing services to taxonomists for standard genome sequencing and annotation.</title>
        <authorList>
            <consortium name="The Broad Institute Genomics Platform"/>
            <consortium name="The Broad Institute Genome Sequencing Center for Infectious Disease"/>
            <person name="Wu L."/>
            <person name="Ma J."/>
        </authorList>
    </citation>
    <scope>NUCLEOTIDE SEQUENCE [LARGE SCALE GENOMIC DNA]</scope>
    <source>
        <strain evidence="2">KCTC 12848</strain>
    </source>
</reference>
<accession>A0ABV9XU09</accession>
<dbReference type="Proteomes" id="UP001595833">
    <property type="component" value="Unassembled WGS sequence"/>
</dbReference>
<gene>
    <name evidence="1" type="ORF">ACFPFM_06695</name>
</gene>
<proteinExistence type="predicted"/>
<dbReference type="Pfam" id="PF21274">
    <property type="entry name" value="Rng_hyd_C"/>
    <property type="match status" value="1"/>
</dbReference>